<dbReference type="EMBL" id="FOSN01000002">
    <property type="protein sequence ID" value="SFK11362.1"/>
    <property type="molecule type" value="Genomic_DNA"/>
</dbReference>
<evidence type="ECO:0000313" key="2">
    <source>
        <dbReference type="Proteomes" id="UP000198755"/>
    </source>
</evidence>
<dbReference type="STRING" id="1612308.SAMN05444581_102171"/>
<gene>
    <name evidence="1" type="ORF">SAMN05444581_102171</name>
</gene>
<reference evidence="1 2" key="1">
    <citation type="submission" date="2016-10" db="EMBL/GenBank/DDBJ databases">
        <authorList>
            <person name="de Groot N.N."/>
        </authorList>
    </citation>
    <scope>NUCLEOTIDE SEQUENCE [LARGE SCALE GENOMIC DNA]</scope>
    <source>
        <strain evidence="1 2">NE2</strain>
    </source>
</reference>
<name>A0A1I3WV37_9HYPH</name>
<sequence length="49" mass="5403">MGVPVARDVMGAPVMRETAGPDRRGQAWDKSFQYPRAPQKCTTLAPMNI</sequence>
<keyword evidence="2" id="KW-1185">Reference proteome</keyword>
<accession>A0A1I3WV37</accession>
<protein>
    <submittedName>
        <fullName evidence="1">Uncharacterized protein</fullName>
    </submittedName>
</protein>
<dbReference type="Proteomes" id="UP000198755">
    <property type="component" value="Unassembled WGS sequence"/>
</dbReference>
<organism evidence="1 2">
    <name type="scientific">Methylocapsa palsarum</name>
    <dbReference type="NCBI Taxonomy" id="1612308"/>
    <lineage>
        <taxon>Bacteria</taxon>
        <taxon>Pseudomonadati</taxon>
        <taxon>Pseudomonadota</taxon>
        <taxon>Alphaproteobacteria</taxon>
        <taxon>Hyphomicrobiales</taxon>
        <taxon>Beijerinckiaceae</taxon>
        <taxon>Methylocapsa</taxon>
    </lineage>
</organism>
<dbReference type="AlphaFoldDB" id="A0A1I3WV37"/>
<proteinExistence type="predicted"/>
<evidence type="ECO:0000313" key="1">
    <source>
        <dbReference type="EMBL" id="SFK11362.1"/>
    </source>
</evidence>